<reference evidence="3 4" key="2">
    <citation type="submission" date="2019-09" db="EMBL/GenBank/DDBJ databases">
        <authorList>
            <person name="Jin C."/>
        </authorList>
    </citation>
    <scope>NUCLEOTIDE SEQUENCE [LARGE SCALE GENOMIC DNA]</scope>
    <source>
        <strain evidence="3 4">BN140078</strain>
    </source>
</reference>
<sequence length="322" mass="35053">MKRTTVGLAPFFSRCAIIASAVCLFLTPATRAAAPSDSAALLGRWDLTVYDGGKEAPSWLEVSHSGLRTLVGRFVATGGSARPISRINFKDGVMSFSIPPQWEPEDRDLTVEGTLQGDSLSGTLTASNGKQYKWVGHRAPILRRDGEPQWGETIDLFNGKDLNGWHTKGKNQWMAESGILRSPHSGSNIITDRVFTDFKLHIEFRYPKGSNSGVYLRGRYELQIEDSKGMEPQPGLLGAVYGFITPNEMVAKDAGEWQSYDVTLVGRTVTVALNGKTVICSQVIPGITGGALDSKEGEPGPIYLQGDHGPIEYRNIKITPAK</sequence>
<evidence type="ECO:0000256" key="1">
    <source>
        <dbReference type="SAM" id="SignalP"/>
    </source>
</evidence>
<dbReference type="Proteomes" id="UP000324611">
    <property type="component" value="Unassembled WGS sequence"/>
</dbReference>
<evidence type="ECO:0000313" key="4">
    <source>
        <dbReference type="Proteomes" id="UP000324611"/>
    </source>
</evidence>
<proteinExistence type="predicted"/>
<accession>A0A5B2VSP0</accession>
<comment type="caution">
    <text evidence="3">The sequence shown here is derived from an EMBL/GenBank/DDBJ whole genome shotgun (WGS) entry which is preliminary data.</text>
</comment>
<reference evidence="3 4" key="1">
    <citation type="submission" date="2019-09" db="EMBL/GenBank/DDBJ databases">
        <title>Chitinophaga ginsengihumi sp. nov., isolated from soil of ginseng rhizosphere.</title>
        <authorList>
            <person name="Lee J."/>
        </authorList>
    </citation>
    <scope>NUCLEOTIDE SEQUENCE [LARGE SCALE GENOMIC DNA]</scope>
    <source>
        <strain evidence="3 4">BN140078</strain>
    </source>
</reference>
<dbReference type="Gene3D" id="2.60.120.560">
    <property type="entry name" value="Exo-inulinase, domain 1"/>
    <property type="match status" value="1"/>
</dbReference>
<evidence type="ECO:0000313" key="3">
    <source>
        <dbReference type="EMBL" id="KAA2241326.1"/>
    </source>
</evidence>
<name>A0A5B2VSP0_9BACT</name>
<dbReference type="RefSeq" id="WP_149838841.1">
    <property type="nucleotide sequence ID" value="NZ_VUOC01000003.1"/>
</dbReference>
<dbReference type="InterPro" id="IPR010496">
    <property type="entry name" value="AL/BT2_dom"/>
</dbReference>
<protein>
    <submittedName>
        <fullName evidence="3">DUF1080 domain-containing protein</fullName>
    </submittedName>
</protein>
<evidence type="ECO:0000259" key="2">
    <source>
        <dbReference type="Pfam" id="PF06439"/>
    </source>
</evidence>
<gene>
    <name evidence="3" type="ORF">F0L74_15590</name>
</gene>
<dbReference type="EMBL" id="VUOC01000003">
    <property type="protein sequence ID" value="KAA2241326.1"/>
    <property type="molecule type" value="Genomic_DNA"/>
</dbReference>
<feature type="domain" description="3-keto-alpha-glucoside-1,2-lyase/3-keto-2-hydroxy-glucal hydratase" evidence="2">
    <location>
        <begin position="153"/>
        <end position="319"/>
    </location>
</feature>
<dbReference type="GO" id="GO:0016787">
    <property type="term" value="F:hydrolase activity"/>
    <property type="evidence" value="ECO:0007669"/>
    <property type="project" value="InterPro"/>
</dbReference>
<feature type="chain" id="PRO_5022753891" evidence="1">
    <location>
        <begin position="22"/>
        <end position="322"/>
    </location>
</feature>
<keyword evidence="4" id="KW-1185">Reference proteome</keyword>
<keyword evidence="1" id="KW-0732">Signal</keyword>
<dbReference type="Pfam" id="PF06439">
    <property type="entry name" value="3keto-disac_hyd"/>
    <property type="match status" value="1"/>
</dbReference>
<feature type="signal peptide" evidence="1">
    <location>
        <begin position="1"/>
        <end position="21"/>
    </location>
</feature>
<organism evidence="3 4">
    <name type="scientific">Chitinophaga agrisoli</name>
    <dbReference type="NCBI Taxonomy" id="2607653"/>
    <lineage>
        <taxon>Bacteria</taxon>
        <taxon>Pseudomonadati</taxon>
        <taxon>Bacteroidota</taxon>
        <taxon>Chitinophagia</taxon>
        <taxon>Chitinophagales</taxon>
        <taxon>Chitinophagaceae</taxon>
        <taxon>Chitinophaga</taxon>
    </lineage>
</organism>
<dbReference type="AlphaFoldDB" id="A0A5B2VSP0"/>